<evidence type="ECO:0000256" key="2">
    <source>
        <dbReference type="SAM" id="MobiDB-lite"/>
    </source>
</evidence>
<comment type="similarity">
    <text evidence="1">Belongs to the aldolase class II family.</text>
</comment>
<protein>
    <submittedName>
        <fullName evidence="4">Class II aldolase/adducin family protein</fullName>
    </submittedName>
</protein>
<comment type="caution">
    <text evidence="4">The sequence shown here is derived from an EMBL/GenBank/DDBJ whole genome shotgun (WGS) entry which is preliminary data.</text>
</comment>
<dbReference type="NCBIfam" id="NF005451">
    <property type="entry name" value="PRK07044.1"/>
    <property type="match status" value="1"/>
</dbReference>
<dbReference type="PANTHER" id="PTHR10672">
    <property type="entry name" value="ADDUCIN"/>
    <property type="match status" value="1"/>
</dbReference>
<evidence type="ECO:0000313" key="5">
    <source>
        <dbReference type="Proteomes" id="UP001629230"/>
    </source>
</evidence>
<evidence type="ECO:0000313" key="4">
    <source>
        <dbReference type="EMBL" id="MFM0001520.1"/>
    </source>
</evidence>
<dbReference type="EMBL" id="JAQQEZ010000006">
    <property type="protein sequence ID" value="MFM0001520.1"/>
    <property type="molecule type" value="Genomic_DNA"/>
</dbReference>
<gene>
    <name evidence="4" type="ORF">PQR57_10865</name>
</gene>
<dbReference type="InterPro" id="IPR051017">
    <property type="entry name" value="Aldolase-II_Adducin_sf"/>
</dbReference>
<accession>A0ABW9AN38</accession>
<organism evidence="4 5">
    <name type="scientific">Paraburkholderia dipogonis</name>
    <dbReference type="NCBI Taxonomy" id="1211383"/>
    <lineage>
        <taxon>Bacteria</taxon>
        <taxon>Pseudomonadati</taxon>
        <taxon>Pseudomonadota</taxon>
        <taxon>Betaproteobacteria</taxon>
        <taxon>Burkholderiales</taxon>
        <taxon>Burkholderiaceae</taxon>
        <taxon>Paraburkholderia</taxon>
    </lineage>
</organism>
<dbReference type="SUPFAM" id="SSF53639">
    <property type="entry name" value="AraD/HMP-PK domain-like"/>
    <property type="match status" value="1"/>
</dbReference>
<dbReference type="InterPro" id="IPR001303">
    <property type="entry name" value="Aldolase_II/adducin_N"/>
</dbReference>
<keyword evidence="5" id="KW-1185">Reference proteome</keyword>
<reference evidence="4 5" key="1">
    <citation type="journal article" date="2024" name="Chem. Sci.">
        <title>Discovery of megapolipeptins by genome mining of a Burkholderiales bacteria collection.</title>
        <authorList>
            <person name="Paulo B.S."/>
            <person name="Recchia M.J.J."/>
            <person name="Lee S."/>
            <person name="Fergusson C.H."/>
            <person name="Romanowski S.B."/>
            <person name="Hernandez A."/>
            <person name="Krull N."/>
            <person name="Liu D.Y."/>
            <person name="Cavanagh H."/>
            <person name="Bos A."/>
            <person name="Gray C.A."/>
            <person name="Murphy B.T."/>
            <person name="Linington R.G."/>
            <person name="Eustaquio A.S."/>
        </authorList>
    </citation>
    <scope>NUCLEOTIDE SEQUENCE [LARGE SCALE GENOMIC DNA]</scope>
    <source>
        <strain evidence="4 5">RL17-350-BIC-A</strain>
    </source>
</reference>
<dbReference type="PANTHER" id="PTHR10672:SF3">
    <property type="entry name" value="PROTEIN HU-LI TAI SHAO"/>
    <property type="match status" value="1"/>
</dbReference>
<feature type="region of interest" description="Disordered" evidence="2">
    <location>
        <begin position="1"/>
        <end position="25"/>
    </location>
</feature>
<proteinExistence type="inferred from homology"/>
<evidence type="ECO:0000259" key="3">
    <source>
        <dbReference type="SMART" id="SM01007"/>
    </source>
</evidence>
<sequence>MQTTQLSDPALESRAARSTQSDSEQHVREELAALYRLVAHFRMTDMIDTHITARLPSAPGEPAAFLINRYGVLFHEMRASDLVKIDHQGKVVDERAQTEPALFRVNAAGFTIHSAIHAARDDLHFVIHTHTAAGTAVSAQEQGLLPISQHALKFYGKLGYHDYEGIALELGERERLVRDLGTCKAMILRNHGLLAAGATAAEAFHEIYFLERACQAQIQALAGGSALRIPPREVCELTASQFAREDSAEIAELAWQAALRLIDDPKSDYRS</sequence>
<feature type="domain" description="Class II aldolase/adducin N-terminal" evidence="3">
    <location>
        <begin position="29"/>
        <end position="218"/>
    </location>
</feature>
<dbReference type="SMART" id="SM01007">
    <property type="entry name" value="Aldolase_II"/>
    <property type="match status" value="1"/>
</dbReference>
<dbReference type="RefSeq" id="WP_408177012.1">
    <property type="nucleotide sequence ID" value="NZ_JAQQEZ010000006.1"/>
</dbReference>
<dbReference type="InterPro" id="IPR036409">
    <property type="entry name" value="Aldolase_II/adducin_N_sf"/>
</dbReference>
<dbReference type="Pfam" id="PF00596">
    <property type="entry name" value="Aldolase_II"/>
    <property type="match status" value="1"/>
</dbReference>
<dbReference type="Proteomes" id="UP001629230">
    <property type="component" value="Unassembled WGS sequence"/>
</dbReference>
<evidence type="ECO:0000256" key="1">
    <source>
        <dbReference type="ARBA" id="ARBA00037961"/>
    </source>
</evidence>
<dbReference type="Gene3D" id="3.40.225.10">
    <property type="entry name" value="Class II aldolase/adducin N-terminal domain"/>
    <property type="match status" value="1"/>
</dbReference>
<name>A0ABW9AN38_9BURK</name>